<dbReference type="InterPro" id="IPR006143">
    <property type="entry name" value="RND_pump_MFP"/>
</dbReference>
<dbReference type="EMBL" id="JACHXW010000001">
    <property type="protein sequence ID" value="MBB3150444.1"/>
    <property type="molecule type" value="Genomic_DNA"/>
</dbReference>
<reference evidence="4 5" key="1">
    <citation type="submission" date="2020-08" db="EMBL/GenBank/DDBJ databases">
        <title>Genomic Encyclopedia of Type Strains, Phase III (KMG-III): the genomes of soil and plant-associated and newly described type strains.</title>
        <authorList>
            <person name="Whitman W."/>
        </authorList>
    </citation>
    <scope>NUCLEOTIDE SEQUENCE [LARGE SCALE GENOMIC DNA]</scope>
    <source>
        <strain evidence="4 5">CECT 8234</strain>
    </source>
</reference>
<dbReference type="GO" id="GO:0016020">
    <property type="term" value="C:membrane"/>
    <property type="evidence" value="ECO:0007669"/>
    <property type="project" value="InterPro"/>
</dbReference>
<comment type="similarity">
    <text evidence="2">Belongs to the membrane fusion protein (MFP) (TC 8.A.1) family.</text>
</comment>
<dbReference type="NCBIfam" id="TIGR01730">
    <property type="entry name" value="RND_mfp"/>
    <property type="match status" value="1"/>
</dbReference>
<dbReference type="AlphaFoldDB" id="A0A7W5G7Y1"/>
<dbReference type="PANTHER" id="PTHR32347:SF23">
    <property type="entry name" value="BLL5650 PROTEIN"/>
    <property type="match status" value="1"/>
</dbReference>
<dbReference type="PANTHER" id="PTHR32347">
    <property type="entry name" value="EFFLUX SYSTEM COMPONENT YKNX-RELATED"/>
    <property type="match status" value="1"/>
</dbReference>
<keyword evidence="3" id="KW-0175">Coiled coil</keyword>
<dbReference type="SUPFAM" id="SSF111369">
    <property type="entry name" value="HlyD-like secretion proteins"/>
    <property type="match status" value="1"/>
</dbReference>
<evidence type="ECO:0000313" key="4">
    <source>
        <dbReference type="EMBL" id="MBB3150444.1"/>
    </source>
</evidence>
<organism evidence="4 5">
    <name type="scientific">Paenibacillus endophyticus</name>
    <dbReference type="NCBI Taxonomy" id="1294268"/>
    <lineage>
        <taxon>Bacteria</taxon>
        <taxon>Bacillati</taxon>
        <taxon>Bacillota</taxon>
        <taxon>Bacilli</taxon>
        <taxon>Bacillales</taxon>
        <taxon>Paenibacillaceae</taxon>
        <taxon>Paenibacillus</taxon>
    </lineage>
</organism>
<dbReference type="InterPro" id="IPR050465">
    <property type="entry name" value="UPF0194_transport"/>
</dbReference>
<comment type="subcellular location">
    <subcellularLocation>
        <location evidence="1">Cell envelope</location>
    </subcellularLocation>
</comment>
<proteinExistence type="inferred from homology"/>
<dbReference type="Gene3D" id="2.40.420.20">
    <property type="match status" value="1"/>
</dbReference>
<sequence>MGKLYRGRQSNNRSISLFRQAKRIAAALAAVLALTGCGLLPAEQEALQPPLVQPVQEELDMVEAGRGSIQTQLKGTAHFVSSSAEHVSFKESGGRLRAIRVSLGQEVKAGDLLVELEMGDLELQVKLQRLNVERSQLLYKQARDSNASETDLRLREIDMEREKISLVSMESRLQKSQIYAAISGTVTFVEKLNAGEMVNAYQTIVSIADTSRMQLTYVAAEAKELQAVVAGMPVKLKYKGRAYTGNVVQSPSNVPIGADNAKIESNAVTIFINVNEEPDGIHIGDSAELTIELQKRENVIVLPRSAVRTYMGRLYVQIADGDRRKEVDVEVGLTTPTEAEIVKGVAEGQQVILNN</sequence>
<comment type="caution">
    <text evidence="4">The sequence shown here is derived from an EMBL/GenBank/DDBJ whole genome shotgun (WGS) entry which is preliminary data.</text>
</comment>
<evidence type="ECO:0000256" key="1">
    <source>
        <dbReference type="ARBA" id="ARBA00004196"/>
    </source>
</evidence>
<gene>
    <name evidence="4" type="ORF">FHS16_000476</name>
</gene>
<keyword evidence="5" id="KW-1185">Reference proteome</keyword>
<dbReference type="Gene3D" id="2.40.50.100">
    <property type="match status" value="1"/>
</dbReference>
<evidence type="ECO:0000256" key="2">
    <source>
        <dbReference type="ARBA" id="ARBA00009477"/>
    </source>
</evidence>
<name>A0A7W5G7Y1_9BACL</name>
<accession>A0A7W5G7Y1</accession>
<evidence type="ECO:0000256" key="3">
    <source>
        <dbReference type="ARBA" id="ARBA00023054"/>
    </source>
</evidence>
<dbReference type="GO" id="GO:0030313">
    <property type="term" value="C:cell envelope"/>
    <property type="evidence" value="ECO:0007669"/>
    <property type="project" value="UniProtKB-SubCell"/>
</dbReference>
<dbReference type="GO" id="GO:0022857">
    <property type="term" value="F:transmembrane transporter activity"/>
    <property type="evidence" value="ECO:0007669"/>
    <property type="project" value="InterPro"/>
</dbReference>
<protein>
    <submittedName>
        <fullName evidence="4">RND family efflux transporter MFP subunit</fullName>
    </submittedName>
</protein>
<dbReference type="Proteomes" id="UP000518605">
    <property type="component" value="Unassembled WGS sequence"/>
</dbReference>
<evidence type="ECO:0000313" key="5">
    <source>
        <dbReference type="Proteomes" id="UP000518605"/>
    </source>
</evidence>